<dbReference type="PANTHER" id="PTHR47601:SF1">
    <property type="entry name" value="CYTOCHROME C-TYPE BIOGENESIS CCMH-LIKE MITOCHONDRIAL PROTEIN"/>
    <property type="match status" value="1"/>
</dbReference>
<feature type="domain" description="CcmH/CycL/Ccl2/NrfF N-terminal" evidence="8">
    <location>
        <begin position="27"/>
        <end position="173"/>
    </location>
</feature>
<evidence type="ECO:0000313" key="10">
    <source>
        <dbReference type="Proteomes" id="UP000059074"/>
    </source>
</evidence>
<dbReference type="CDD" id="cd16378">
    <property type="entry name" value="CcmH_N"/>
    <property type="match status" value="1"/>
</dbReference>
<dbReference type="OrthoDB" id="9804975at2"/>
<reference evidence="9 10" key="1">
    <citation type="submission" date="2015-10" db="EMBL/GenBank/DDBJ databases">
        <title>Transcriptomic analysis of a linuron degrading triple-species bacterial consortium.</title>
        <authorList>
            <person name="Albers P."/>
        </authorList>
    </citation>
    <scope>NUCLEOTIDE SEQUENCE [LARGE SCALE GENOMIC DNA]</scope>
    <source>
        <strain evidence="9 10">WDL6</strain>
    </source>
</reference>
<evidence type="ECO:0000256" key="3">
    <source>
        <dbReference type="ARBA" id="ARBA00022723"/>
    </source>
</evidence>
<dbReference type="GO" id="GO:0016020">
    <property type="term" value="C:membrane"/>
    <property type="evidence" value="ECO:0007669"/>
    <property type="project" value="UniProtKB-SubCell"/>
</dbReference>
<keyword evidence="9" id="KW-0456">Lyase</keyword>
<dbReference type="FunFam" id="1.10.8.640:FF:000001">
    <property type="entry name" value="Cytochrome c-type biogenesis protein"/>
    <property type="match status" value="1"/>
</dbReference>
<dbReference type="GO" id="GO:0017004">
    <property type="term" value="P:cytochrome complex assembly"/>
    <property type="evidence" value="ECO:0007669"/>
    <property type="project" value="UniProtKB-ARBA"/>
</dbReference>
<feature type="signal peptide" evidence="7">
    <location>
        <begin position="1"/>
        <end position="36"/>
    </location>
</feature>
<dbReference type="PATRIC" id="fig|121290.4.peg.866"/>
<dbReference type="PANTHER" id="PTHR47601">
    <property type="match status" value="1"/>
</dbReference>
<keyword evidence="7" id="KW-0472">Membrane</keyword>
<keyword evidence="7" id="KW-0812">Transmembrane</keyword>
<dbReference type="EMBL" id="LMTR01000052">
    <property type="protein sequence ID" value="KWT68952.1"/>
    <property type="molecule type" value="Genomic_DNA"/>
</dbReference>
<keyword evidence="4 7" id="KW-0408">Iron</keyword>
<keyword evidence="10" id="KW-1185">Reference proteome</keyword>
<gene>
    <name evidence="9" type="ORF">APY04_1774</name>
</gene>
<evidence type="ECO:0000256" key="5">
    <source>
        <dbReference type="ARBA" id="ARBA00037230"/>
    </source>
</evidence>
<evidence type="ECO:0000256" key="6">
    <source>
        <dbReference type="ARBA" id="ARBA00060491"/>
    </source>
</evidence>
<dbReference type="GO" id="GO:0046872">
    <property type="term" value="F:metal ion binding"/>
    <property type="evidence" value="ECO:0007669"/>
    <property type="project" value="UniProtKB-KW"/>
</dbReference>
<accession>A0A120CW70</accession>
<comment type="function">
    <text evidence="5">Required for the biogenesis of c-type cytochromes. Possible subunit of a heme lyase.</text>
</comment>
<comment type="caution">
    <text evidence="9">The sequence shown here is derived from an EMBL/GenBank/DDBJ whole genome shotgun (WGS) entry which is preliminary data.</text>
</comment>
<feature type="transmembrane region" description="Helical" evidence="7">
    <location>
        <begin position="120"/>
        <end position="138"/>
    </location>
</feature>
<dbReference type="AlphaFoldDB" id="A0A120CW70"/>
<comment type="subcellular location">
    <subcellularLocation>
        <location evidence="6">Membrane</location>
        <topology evidence="6">Single-pass membrane protein</topology>
        <orientation evidence="6">Periplasmic side</orientation>
    </subcellularLocation>
</comment>
<protein>
    <recommendedName>
        <fullName evidence="7">Cytochrome c-type biogenesis protein</fullName>
    </recommendedName>
</protein>
<dbReference type="InterPro" id="IPR005616">
    <property type="entry name" value="CcmH/CycL/Ccl2/NrfF_N"/>
</dbReference>
<keyword evidence="3 7" id="KW-0479">Metal-binding</keyword>
<evidence type="ECO:0000256" key="7">
    <source>
        <dbReference type="RuleBase" id="RU364112"/>
    </source>
</evidence>
<dbReference type="Gene3D" id="1.10.8.640">
    <property type="entry name" value="Cytochrome C biogenesis protein"/>
    <property type="match status" value="1"/>
</dbReference>
<dbReference type="STRING" id="121290.APY04_1774"/>
<dbReference type="GO" id="GO:0016829">
    <property type="term" value="F:lyase activity"/>
    <property type="evidence" value="ECO:0007669"/>
    <property type="project" value="UniProtKB-KW"/>
</dbReference>
<proteinExistence type="inferred from homology"/>
<dbReference type="InterPro" id="IPR038297">
    <property type="entry name" value="CcmH/CycL/NrfF/Ccl2_sf"/>
</dbReference>
<keyword evidence="7" id="KW-1133">Transmembrane helix</keyword>
<keyword evidence="2 7" id="KW-0349">Heme</keyword>
<evidence type="ECO:0000256" key="1">
    <source>
        <dbReference type="ARBA" id="ARBA00010342"/>
    </source>
</evidence>
<evidence type="ECO:0000313" key="9">
    <source>
        <dbReference type="EMBL" id="KWT68952.1"/>
    </source>
</evidence>
<sequence>MTLQHIGKLANRFAVGARRSVLASAGMLLLATSAMAVQPDEILADPALEARARAISAELRCLVCQNQSIDDSNAPLARDLRVLVRERLQTGETDAQVLQFIEDRYGEFVLLRPPLNMSTLLLWLAPILALVLAVWTTARAWRRRQDQIAVVDEAPARQTPLTPDEERKLQELLKQQGGASSTSTDQK</sequence>
<keyword evidence="7" id="KW-0732">Signal</keyword>
<organism evidence="9 10">
    <name type="scientific">Hyphomicrobium sulfonivorans</name>
    <dbReference type="NCBI Taxonomy" id="121290"/>
    <lineage>
        <taxon>Bacteria</taxon>
        <taxon>Pseudomonadati</taxon>
        <taxon>Pseudomonadota</taxon>
        <taxon>Alphaproteobacteria</taxon>
        <taxon>Hyphomicrobiales</taxon>
        <taxon>Hyphomicrobiaceae</taxon>
        <taxon>Hyphomicrobium</taxon>
    </lineage>
</organism>
<feature type="chain" id="PRO_5011018466" description="Cytochrome c-type biogenesis protein" evidence="7">
    <location>
        <begin position="37"/>
        <end position="187"/>
    </location>
</feature>
<evidence type="ECO:0000256" key="4">
    <source>
        <dbReference type="ARBA" id="ARBA00023004"/>
    </source>
</evidence>
<dbReference type="Pfam" id="PF03918">
    <property type="entry name" value="CcmH"/>
    <property type="match status" value="1"/>
</dbReference>
<dbReference type="Proteomes" id="UP000059074">
    <property type="component" value="Unassembled WGS sequence"/>
</dbReference>
<evidence type="ECO:0000259" key="8">
    <source>
        <dbReference type="Pfam" id="PF03918"/>
    </source>
</evidence>
<evidence type="ECO:0000256" key="2">
    <source>
        <dbReference type="ARBA" id="ARBA00022617"/>
    </source>
</evidence>
<comment type="similarity">
    <text evidence="1 7">Belongs to the CcmH/CycL/Ccl2/NrfF family.</text>
</comment>
<name>A0A120CW70_HYPSL</name>